<evidence type="ECO:0000313" key="2">
    <source>
        <dbReference type="EMBL" id="AKT41853.1"/>
    </source>
</evidence>
<dbReference type="CDD" id="cd20716">
    <property type="entry name" value="cyt_P460_fam"/>
    <property type="match status" value="1"/>
</dbReference>
<dbReference type="Gene3D" id="3.50.70.20">
    <property type="entry name" value="Cytochrome P460"/>
    <property type="match status" value="1"/>
</dbReference>
<name>A0A0K1EMJ0_CHOCO</name>
<keyword evidence="3" id="KW-1185">Reference proteome</keyword>
<sequence>MSSRAALASSLVLLLACSASSPSPLQRSEGEWLSASDPTTAPDGVIPQAFIASESSTEAWEHAREALSFSAVSPRRRSQHFAGNLEGVISVNAKAEGYPRLGPALRLPPGSILVEAHYDAAAQDPTTFLAMEKRAPGYDPGFGDWEYFILSSTGEVAARGKLLACRRCHAEAPHDGVFGVWQ</sequence>
<dbReference type="AlphaFoldDB" id="A0A0K1EMJ0"/>
<dbReference type="OrthoDB" id="274365at2"/>
<accession>A0A0K1EMJ0</accession>
<feature type="chain" id="PRO_5005459670" description="Cytochrome P460 domain-containing protein" evidence="1">
    <location>
        <begin position="22"/>
        <end position="182"/>
    </location>
</feature>
<proteinExistence type="predicted"/>
<organism evidence="2 3">
    <name type="scientific">Chondromyces crocatus</name>
    <dbReference type="NCBI Taxonomy" id="52"/>
    <lineage>
        <taxon>Bacteria</taxon>
        <taxon>Pseudomonadati</taxon>
        <taxon>Myxococcota</taxon>
        <taxon>Polyangia</taxon>
        <taxon>Polyangiales</taxon>
        <taxon>Polyangiaceae</taxon>
        <taxon>Chondromyces</taxon>
    </lineage>
</organism>
<keyword evidence="1" id="KW-0732">Signal</keyword>
<protein>
    <recommendedName>
        <fullName evidence="4">Cytochrome P460 domain-containing protein</fullName>
    </recommendedName>
</protein>
<evidence type="ECO:0000256" key="1">
    <source>
        <dbReference type="SAM" id="SignalP"/>
    </source>
</evidence>
<dbReference type="KEGG" id="ccro:CMC5_060650"/>
<gene>
    <name evidence="2" type="ORF">CMC5_060650</name>
</gene>
<evidence type="ECO:0008006" key="4">
    <source>
        <dbReference type="Google" id="ProtNLM"/>
    </source>
</evidence>
<dbReference type="EMBL" id="CP012159">
    <property type="protein sequence ID" value="AKT41853.1"/>
    <property type="molecule type" value="Genomic_DNA"/>
</dbReference>
<dbReference type="STRING" id="52.CMC5_060650"/>
<dbReference type="Proteomes" id="UP000067626">
    <property type="component" value="Chromosome"/>
</dbReference>
<feature type="signal peptide" evidence="1">
    <location>
        <begin position="1"/>
        <end position="21"/>
    </location>
</feature>
<dbReference type="InterPro" id="IPR038142">
    <property type="entry name" value="Cytochrome_P460_sp"/>
</dbReference>
<dbReference type="PROSITE" id="PS51257">
    <property type="entry name" value="PROKAR_LIPOPROTEIN"/>
    <property type="match status" value="1"/>
</dbReference>
<dbReference type="RefSeq" id="WP_156338949.1">
    <property type="nucleotide sequence ID" value="NZ_CP012159.1"/>
</dbReference>
<reference evidence="2 3" key="1">
    <citation type="submission" date="2015-07" db="EMBL/GenBank/DDBJ databases">
        <title>Genome analysis of myxobacterium Chondromyces crocatus Cm c5 reveals a high potential for natural compound synthesis and the genetic basis for the loss of fruiting body formation.</title>
        <authorList>
            <person name="Zaburannyi N."/>
            <person name="Bunk B."/>
            <person name="Maier J."/>
            <person name="Overmann J."/>
            <person name="Mueller R."/>
        </authorList>
    </citation>
    <scope>NUCLEOTIDE SEQUENCE [LARGE SCALE GENOMIC DNA]</scope>
    <source>
        <strain evidence="2 3">Cm c5</strain>
    </source>
</reference>
<evidence type="ECO:0000313" key="3">
    <source>
        <dbReference type="Proteomes" id="UP000067626"/>
    </source>
</evidence>